<name>A0A067RK30_ZOONE</name>
<dbReference type="eggNOG" id="KOG1812">
    <property type="taxonomic scope" value="Eukaryota"/>
</dbReference>
<dbReference type="STRING" id="136037.A0A067RK30"/>
<feature type="region of interest" description="Disordered" evidence="1">
    <location>
        <begin position="451"/>
        <end position="475"/>
    </location>
</feature>
<feature type="region of interest" description="Disordered" evidence="1">
    <location>
        <begin position="300"/>
        <end position="333"/>
    </location>
</feature>
<proteinExistence type="predicted"/>
<evidence type="ECO:0000313" key="2">
    <source>
        <dbReference type="EMBL" id="KDR24137.1"/>
    </source>
</evidence>
<feature type="compositionally biased region" description="Low complexity" evidence="1">
    <location>
        <begin position="453"/>
        <end position="472"/>
    </location>
</feature>
<accession>A0A067RK30</accession>
<organism evidence="2 3">
    <name type="scientific">Zootermopsis nevadensis</name>
    <name type="common">Dampwood termite</name>
    <dbReference type="NCBI Taxonomy" id="136037"/>
    <lineage>
        <taxon>Eukaryota</taxon>
        <taxon>Metazoa</taxon>
        <taxon>Ecdysozoa</taxon>
        <taxon>Arthropoda</taxon>
        <taxon>Hexapoda</taxon>
        <taxon>Insecta</taxon>
        <taxon>Pterygota</taxon>
        <taxon>Neoptera</taxon>
        <taxon>Polyneoptera</taxon>
        <taxon>Dictyoptera</taxon>
        <taxon>Blattodea</taxon>
        <taxon>Blattoidea</taxon>
        <taxon>Termitoidae</taxon>
        <taxon>Termopsidae</taxon>
        <taxon>Zootermopsis</taxon>
    </lineage>
</organism>
<dbReference type="InParanoid" id="A0A067RK30"/>
<evidence type="ECO:0000313" key="3">
    <source>
        <dbReference type="Proteomes" id="UP000027135"/>
    </source>
</evidence>
<keyword evidence="3" id="KW-1185">Reference proteome</keyword>
<evidence type="ECO:0000256" key="1">
    <source>
        <dbReference type="SAM" id="MobiDB-lite"/>
    </source>
</evidence>
<protein>
    <submittedName>
        <fullName evidence="2">Uncharacterized protein</fullName>
    </submittedName>
</protein>
<reference evidence="2 3" key="1">
    <citation type="journal article" date="2014" name="Nat. Commun.">
        <title>Molecular traces of alternative social organization in a termite genome.</title>
        <authorList>
            <person name="Terrapon N."/>
            <person name="Li C."/>
            <person name="Robertson H.M."/>
            <person name="Ji L."/>
            <person name="Meng X."/>
            <person name="Booth W."/>
            <person name="Chen Z."/>
            <person name="Childers C.P."/>
            <person name="Glastad K.M."/>
            <person name="Gokhale K."/>
            <person name="Gowin J."/>
            <person name="Gronenberg W."/>
            <person name="Hermansen R.A."/>
            <person name="Hu H."/>
            <person name="Hunt B.G."/>
            <person name="Huylmans A.K."/>
            <person name="Khalil S.M."/>
            <person name="Mitchell R.D."/>
            <person name="Munoz-Torres M.C."/>
            <person name="Mustard J.A."/>
            <person name="Pan H."/>
            <person name="Reese J.T."/>
            <person name="Scharf M.E."/>
            <person name="Sun F."/>
            <person name="Vogel H."/>
            <person name="Xiao J."/>
            <person name="Yang W."/>
            <person name="Yang Z."/>
            <person name="Yang Z."/>
            <person name="Zhou J."/>
            <person name="Zhu J."/>
            <person name="Brent C.S."/>
            <person name="Elsik C.G."/>
            <person name="Goodisman M.A."/>
            <person name="Liberles D.A."/>
            <person name="Roe R.M."/>
            <person name="Vargo E.L."/>
            <person name="Vilcinskas A."/>
            <person name="Wang J."/>
            <person name="Bornberg-Bauer E."/>
            <person name="Korb J."/>
            <person name="Zhang G."/>
            <person name="Liebig J."/>
        </authorList>
    </citation>
    <scope>NUCLEOTIDE SEQUENCE [LARGE SCALE GENOMIC DNA]</scope>
    <source>
        <tissue evidence="2">Whole organism</tissue>
    </source>
</reference>
<dbReference type="AlphaFoldDB" id="A0A067RK30"/>
<sequence length="901" mass="100989">MFGACGDTEALFNDVGQVQRELEKFDVKRAVDANKIYELLESHSFKSDRVQLVTTQLVSVDLQNDFVNDEVIYISDDSVEDFVKDPLCLSSKNHNVSALDLSVPALHSTAGSSSSTGYAEAQALTKVYDLSSSISQNQTKSDSEVHEIAADVSKAESNVVFNNSVETHNAKHNSECINSDAVSPTTYQNDDLMCDVNNNDPNNNTEYEVPVQPEDKLEKHYSPNRETDDSGMEFEDQDDSCSKLLEEARLIHRIVPGQNLEQIYSYLEANLDHKNRVHIVMQEFLKMEFASELCNSAKSDNGSVGNKSEVPGQQSNNFPETQVLSKHHPSTSSVREIKTMGKDYLKTNFLSEPQPSTSGISTMIIRASKSNAESESCIFASKRSKASTKGSALKKENGMKVERGKFSKSCAPDYKYFCTEDTTCQVYEEIMPAADSKIRIVAVVGNAKQPDISEVSSTSKSSASAEYNSSSTDNTGKACITSTSNCSVGSDSDGECVVEVHFSEFVRLDSDDDDVCVVKPGTAQAGIHNPVEKLVPLSTAEDVEYIGTTSTGESNKRKSQSDEFSSGKKTKVQHLSQSHSLPQIEAAANEVMLTQNQLKYKSLLMEMFPDADSQYISQQCQSVETEESIHDVVTQLLETDNYPCRHTTKEILVESSAGPPTSTVQDKETLKMEFETLIAILPNADPEYLRENFEKIGNDENAMKAFVTNALETNTYPTFQEYLKRQKALELQKKYTEQFSIEDFLEILPDPFKYFMKEKKINKECTEMAMAYLSRRYSRIRQVDLRKSLCRNNHNLTLTCQELDRFKGGLLKFKRSSYACSIPTEVDIPFLQEVAFIENKKMIKAYLQEKTNRKKKVFEKVSVKFVQNILMSFLIFRMKLKHSVMIFLFLSVHLNASVMSA</sequence>
<feature type="region of interest" description="Disordered" evidence="1">
    <location>
        <begin position="547"/>
        <end position="578"/>
    </location>
</feature>
<gene>
    <name evidence="2" type="ORF">L798_08965</name>
</gene>
<dbReference type="EMBL" id="KK852425">
    <property type="protein sequence ID" value="KDR24137.1"/>
    <property type="molecule type" value="Genomic_DNA"/>
</dbReference>
<dbReference type="Proteomes" id="UP000027135">
    <property type="component" value="Unassembled WGS sequence"/>
</dbReference>